<feature type="coiled-coil region" evidence="1">
    <location>
        <begin position="103"/>
        <end position="137"/>
    </location>
</feature>
<gene>
    <name evidence="5" type="primary">ybgF</name>
    <name evidence="1" type="synonym">cpoB</name>
    <name evidence="5" type="ORF">EYC82_14120</name>
</gene>
<dbReference type="InterPro" id="IPR019734">
    <property type="entry name" value="TPR_rpt"/>
</dbReference>
<dbReference type="InterPro" id="IPR034706">
    <property type="entry name" value="CpoB"/>
</dbReference>
<dbReference type="Pfam" id="PF16331">
    <property type="entry name" value="TolA_bind_tri"/>
    <property type="match status" value="1"/>
</dbReference>
<keyword evidence="1" id="KW-0574">Periplasm</keyword>
<dbReference type="Gene3D" id="1.25.40.10">
    <property type="entry name" value="Tetratricopeptide repeat domain"/>
    <property type="match status" value="1"/>
</dbReference>
<evidence type="ECO:0000256" key="1">
    <source>
        <dbReference type="HAMAP-Rule" id="MF_02066"/>
    </source>
</evidence>
<feature type="repeat" description="TPR" evidence="2">
    <location>
        <begin position="258"/>
        <end position="291"/>
    </location>
</feature>
<evidence type="ECO:0000256" key="2">
    <source>
        <dbReference type="PROSITE-ProRule" id="PRU00339"/>
    </source>
</evidence>
<keyword evidence="1" id="KW-0175">Coiled coil</keyword>
<reference evidence="5" key="1">
    <citation type="submission" date="2019-02" db="EMBL/GenBank/DDBJ databases">
        <authorList>
            <person name="Li S.-H."/>
        </authorList>
    </citation>
    <scope>NUCLEOTIDE SEQUENCE</scope>
    <source>
        <strain evidence="5">IMCC11814</strain>
    </source>
</reference>
<feature type="domain" description="YbgF trimerisation" evidence="4">
    <location>
        <begin position="105"/>
        <end position="156"/>
    </location>
</feature>
<comment type="function">
    <text evidence="1">Mediates coordination of peptidoglycan synthesis and outer membrane constriction during cell division.</text>
</comment>
<dbReference type="Pfam" id="PF13174">
    <property type="entry name" value="TPR_6"/>
    <property type="match status" value="1"/>
</dbReference>
<keyword evidence="1" id="KW-0132">Cell division</keyword>
<dbReference type="Pfam" id="PF13432">
    <property type="entry name" value="TPR_16"/>
    <property type="match status" value="1"/>
</dbReference>
<evidence type="ECO:0000313" key="6">
    <source>
        <dbReference type="Proteomes" id="UP001143304"/>
    </source>
</evidence>
<dbReference type="PROSITE" id="PS50005">
    <property type="entry name" value="TPR"/>
    <property type="match status" value="1"/>
</dbReference>
<comment type="caution">
    <text evidence="5">The sequence shown here is derived from an EMBL/GenBank/DDBJ whole genome shotgun (WGS) entry which is preliminary data.</text>
</comment>
<evidence type="ECO:0000256" key="3">
    <source>
        <dbReference type="SAM" id="MobiDB-lite"/>
    </source>
</evidence>
<dbReference type="Gene3D" id="1.20.5.110">
    <property type="match status" value="1"/>
</dbReference>
<protein>
    <recommendedName>
        <fullName evidence="1">Cell division coordinator CpoB</fullName>
    </recommendedName>
</protein>
<dbReference type="InterPro" id="IPR011990">
    <property type="entry name" value="TPR-like_helical_dom_sf"/>
</dbReference>
<keyword evidence="2" id="KW-0802">TPR repeat</keyword>
<dbReference type="Proteomes" id="UP001143304">
    <property type="component" value="Unassembled WGS sequence"/>
</dbReference>
<dbReference type="NCBIfam" id="TIGR02795">
    <property type="entry name" value="tol_pal_ybgF"/>
    <property type="match status" value="1"/>
</dbReference>
<dbReference type="HAMAP" id="MF_02066">
    <property type="entry name" value="CpoB"/>
    <property type="match status" value="1"/>
</dbReference>
<evidence type="ECO:0000259" key="4">
    <source>
        <dbReference type="Pfam" id="PF16331"/>
    </source>
</evidence>
<keyword evidence="1" id="KW-0131">Cell cycle</keyword>
<keyword evidence="6" id="KW-1185">Reference proteome</keyword>
<dbReference type="SMART" id="SM00028">
    <property type="entry name" value="TPR"/>
    <property type="match status" value="2"/>
</dbReference>
<sequence>MRQQAPRSYAECGVWILASMLSVPVSAQYVDLEAERAAATASGRAAVSQERPSATRTDPYGAQPAQTYPATSYGVNTAPAAPTAAPTATNVSQPAAGMGGSELGNLFLQVQQLQQEVMRLNGKVEEQSHELTTLKEQSLQRYIDLDKRMAGAAPAANDSVAATAPVSPIAAPSSGSAPQAGEAEAYRAAYALVQGRQFEQAIPAFKQFLQRYPDGQYAANAHYWLGELYLVLDPPDLESARQSFVLLLSQYPDNPKAADALYKLGKVQFLKGNREKAREYLDQVINLYGGSNTAVVKLASDFIDQNY</sequence>
<proteinExistence type="inferred from homology"/>
<dbReference type="EMBL" id="SHNO01000001">
    <property type="protein sequence ID" value="MCX2978499.1"/>
    <property type="molecule type" value="Genomic_DNA"/>
</dbReference>
<dbReference type="InterPro" id="IPR032519">
    <property type="entry name" value="YbgF_tri"/>
</dbReference>
<feature type="region of interest" description="Disordered" evidence="3">
    <location>
        <begin position="40"/>
        <end position="74"/>
    </location>
</feature>
<evidence type="ECO:0000313" key="5">
    <source>
        <dbReference type="EMBL" id="MCX2978499.1"/>
    </source>
</evidence>
<organism evidence="5 6">
    <name type="scientific">Candidatus Marimicrobium litorale</name>
    <dbReference type="NCBI Taxonomy" id="2518991"/>
    <lineage>
        <taxon>Bacteria</taxon>
        <taxon>Pseudomonadati</taxon>
        <taxon>Pseudomonadota</taxon>
        <taxon>Gammaproteobacteria</taxon>
        <taxon>Cellvibrionales</taxon>
        <taxon>Halieaceae</taxon>
        <taxon>Marimicrobium</taxon>
    </lineage>
</organism>
<accession>A0ABT3T8X5</accession>
<name>A0ABT3T8X5_9GAMM</name>
<comment type="similarity">
    <text evidence="1">Belongs to the CpoB family.</text>
</comment>
<dbReference type="SUPFAM" id="SSF48452">
    <property type="entry name" value="TPR-like"/>
    <property type="match status" value="1"/>
</dbReference>
<dbReference type="RefSeq" id="WP_279250195.1">
    <property type="nucleotide sequence ID" value="NZ_SHNO01000001.1"/>
</dbReference>
<feature type="compositionally biased region" description="Polar residues" evidence="3">
    <location>
        <begin position="64"/>
        <end position="74"/>
    </location>
</feature>
<dbReference type="InterPro" id="IPR014162">
    <property type="entry name" value="CpoB_C"/>
</dbReference>
<comment type="subcellular location">
    <subcellularLocation>
        <location evidence="1">Periplasm</location>
    </subcellularLocation>
</comment>
<keyword evidence="1" id="KW-0732">Signal</keyword>